<dbReference type="Gene3D" id="1.25.40.20">
    <property type="entry name" value="Ankyrin repeat-containing domain"/>
    <property type="match status" value="1"/>
</dbReference>
<name>A0A7K7FNB4_CHIMN</name>
<dbReference type="GO" id="GO:1990782">
    <property type="term" value="F:protein tyrosine kinase binding"/>
    <property type="evidence" value="ECO:0007669"/>
    <property type="project" value="TreeGrafter"/>
</dbReference>
<dbReference type="Pfam" id="PF18567">
    <property type="entry name" value="TIR_3"/>
    <property type="match status" value="1"/>
</dbReference>
<evidence type="ECO:0000256" key="1">
    <source>
        <dbReference type="ARBA" id="ARBA00022553"/>
    </source>
</evidence>
<proteinExistence type="predicted"/>
<reference evidence="10 11" key="1">
    <citation type="submission" date="2019-09" db="EMBL/GenBank/DDBJ databases">
        <title>Bird 10,000 Genomes (B10K) Project - Family phase.</title>
        <authorList>
            <person name="Zhang G."/>
        </authorList>
    </citation>
    <scope>NUCLEOTIDE SEQUENCE [LARGE SCALE GENOMIC DNA]</scope>
    <source>
        <strain evidence="10">B10K-UC-030-51</strain>
    </source>
</reference>
<dbReference type="OrthoDB" id="8192811at2759"/>
<dbReference type="GO" id="GO:0007165">
    <property type="term" value="P:signal transduction"/>
    <property type="evidence" value="ECO:0007669"/>
    <property type="project" value="UniProtKB-ARBA"/>
</dbReference>
<feature type="non-terminal residue" evidence="10">
    <location>
        <position position="716"/>
    </location>
</feature>
<keyword evidence="3" id="KW-0075">B-cell activation</keyword>
<keyword evidence="4" id="KW-0040">ANK repeat</keyword>
<evidence type="ECO:0000256" key="8">
    <source>
        <dbReference type="SAM" id="MobiDB-lite"/>
    </source>
</evidence>
<dbReference type="PANTHER" id="PTHR16267:SF13">
    <property type="entry name" value="B-CELL SCAFFOLD PROTEIN WITH ANKYRIN REPEATS"/>
    <property type="match status" value="1"/>
</dbReference>
<keyword evidence="11" id="KW-1185">Reference proteome</keyword>
<dbReference type="InterPro" id="IPR035897">
    <property type="entry name" value="Toll_tir_struct_dom_sf"/>
</dbReference>
<evidence type="ECO:0000313" key="10">
    <source>
        <dbReference type="EMBL" id="NWY58820.1"/>
    </source>
</evidence>
<protein>
    <recommendedName>
        <fullName evidence="7">B-cell scaffold protein with ankyrin repeats</fullName>
    </recommendedName>
</protein>
<dbReference type="FunFam" id="3.40.50.10140:FF:000017">
    <property type="entry name" value="B cell scaffold protein with ankyrin repeats 1"/>
    <property type="match status" value="1"/>
</dbReference>
<dbReference type="GO" id="GO:0050869">
    <property type="term" value="P:negative regulation of B cell activation"/>
    <property type="evidence" value="ECO:0007669"/>
    <property type="project" value="TreeGrafter"/>
</dbReference>
<evidence type="ECO:0000256" key="4">
    <source>
        <dbReference type="ARBA" id="ARBA00023043"/>
    </source>
</evidence>
<dbReference type="GO" id="GO:0051246">
    <property type="term" value="P:regulation of protein metabolic process"/>
    <property type="evidence" value="ECO:0007669"/>
    <property type="project" value="UniProtKB-ARBA"/>
</dbReference>
<dbReference type="GO" id="GO:0042113">
    <property type="term" value="P:B cell activation"/>
    <property type="evidence" value="ECO:0007669"/>
    <property type="project" value="UniProtKB-KW"/>
</dbReference>
<dbReference type="InterPro" id="IPR017893">
    <property type="entry name" value="DBB_domain"/>
</dbReference>
<accession>A0A7K7FNB4</accession>
<dbReference type="PANTHER" id="PTHR16267">
    <property type="entry name" value="BANK1/PIK3AP1 FAMILY MEMBER"/>
    <property type="match status" value="1"/>
</dbReference>
<evidence type="ECO:0000256" key="3">
    <source>
        <dbReference type="ARBA" id="ARBA00022936"/>
    </source>
</evidence>
<feature type="domain" description="DBB" evidence="9">
    <location>
        <begin position="177"/>
        <end position="309"/>
    </location>
</feature>
<dbReference type="SMART" id="SM01282">
    <property type="entry name" value="DBB"/>
    <property type="match status" value="1"/>
</dbReference>
<dbReference type="EMBL" id="VZSF01007788">
    <property type="protein sequence ID" value="NWY58820.1"/>
    <property type="molecule type" value="Genomic_DNA"/>
</dbReference>
<evidence type="ECO:0000259" key="9">
    <source>
        <dbReference type="PROSITE" id="PS51376"/>
    </source>
</evidence>
<comment type="function">
    <text evidence="5">Involved in B-cell receptor (BCR)-induced Ca(2+) mobilization from intracellular stores. Promotes Lyn-mediated phosphorylation of IP3 receptors 1 and 2.</text>
</comment>
<evidence type="ECO:0000256" key="5">
    <source>
        <dbReference type="ARBA" id="ARBA00054773"/>
    </source>
</evidence>
<feature type="compositionally biased region" description="Acidic residues" evidence="8">
    <location>
        <begin position="445"/>
        <end position="462"/>
    </location>
</feature>
<sequence length="716" mass="82216">VFSLENTKDILVIYEQEAEEWALYLKSLFEHIVNEGGILLYNLKTSSFKHEELFSLLCYTCKLLILSCGLLNCLNRKRSYFLEQVLKPPDNVVILLCGVDNSEILYEILTLDGGSKEISTDQEPEEYLSVVTGIIQADHQPDVNLADVRTASDKTDLNFKTEVLSETLEANEQSVLVLPRRISCENPGEIFILLKDEIDDETLEIEFIADNQQIRTQPASWNKKVKYMKALDFPAGPVYVNVYCGGVIKTTAQIEYYTALEEIEHIFKKIADPIAFTCQAFKFSSVEKLDNILTLLLKSKISTYEFSLFQSEEQHHQQANTHSEEFPTLLHCAARFGLKNLATFLLNCPEATQACKITNKYGDDPASIAEKHGHRQLRELIKELSINTADNFTNCEEAEDNDTYMLMLGSETQPAMTKQNPGDQYGIGSRCQQEAEVEEEKKDDVEDSREETEHEDQEEEDSYSFHNSPDNLYASIPDDLEEMRQDYFFCKRPPPPPPRNLPGILRQDNLHNLSQERNFVEDRSERERDSGLVTACYREDQETCKGDGEEEDPYTSAKLDESVYDFILAEEEAGRKEHRSFIMNRPPAPAPRPVCSPVREENIPYIVQVFQQKATRVSSDDRTYCYARKPAADRSHPDAVTYSTVKHNMRAEQEELIYLQEQVKKGAISVDEALDRFKQWQIEKQRLECTQQEKVQHLRDTSVGNRQEKENLYGKL</sequence>
<dbReference type="InterPro" id="IPR036770">
    <property type="entry name" value="Ankyrin_rpt-contain_sf"/>
</dbReference>
<dbReference type="Pfam" id="PF14545">
    <property type="entry name" value="DBB"/>
    <property type="match status" value="1"/>
</dbReference>
<keyword evidence="1" id="KW-0597">Phosphoprotein</keyword>
<dbReference type="Proteomes" id="UP000557271">
    <property type="component" value="Unassembled WGS sequence"/>
</dbReference>
<evidence type="ECO:0000256" key="6">
    <source>
        <dbReference type="ARBA" id="ARBA00065779"/>
    </source>
</evidence>
<gene>
    <name evidence="10" type="primary">Bank1</name>
    <name evidence="10" type="ORF">CHIMIN_R12509</name>
</gene>
<comment type="caution">
    <text evidence="10">The sequence shown here is derived from an EMBL/GenBank/DDBJ whole genome shotgun (WGS) entry which is preliminary data.</text>
</comment>
<evidence type="ECO:0000313" key="11">
    <source>
        <dbReference type="Proteomes" id="UP000557271"/>
    </source>
</evidence>
<evidence type="ECO:0000256" key="2">
    <source>
        <dbReference type="ARBA" id="ARBA00022737"/>
    </source>
</evidence>
<dbReference type="AlphaFoldDB" id="A0A7K7FNB4"/>
<organism evidence="10 11">
    <name type="scientific">Chionis minor</name>
    <name type="common">Black-faced sheathbill</name>
    <dbReference type="NCBI Taxonomy" id="227182"/>
    <lineage>
        <taxon>Eukaryota</taxon>
        <taxon>Metazoa</taxon>
        <taxon>Chordata</taxon>
        <taxon>Craniata</taxon>
        <taxon>Vertebrata</taxon>
        <taxon>Euteleostomi</taxon>
        <taxon>Archelosauria</taxon>
        <taxon>Archosauria</taxon>
        <taxon>Dinosauria</taxon>
        <taxon>Saurischia</taxon>
        <taxon>Theropoda</taxon>
        <taxon>Coelurosauria</taxon>
        <taxon>Aves</taxon>
        <taxon>Neognathae</taxon>
        <taxon>Neoaves</taxon>
        <taxon>Charadriiformes</taxon>
        <taxon>Chionididae</taxon>
        <taxon>Chionis</taxon>
    </lineage>
</organism>
<dbReference type="InterPro" id="IPR052446">
    <property type="entry name" value="B-cell_PI3K-Signaling_Adptrs"/>
</dbReference>
<feature type="non-terminal residue" evidence="10">
    <location>
        <position position="1"/>
    </location>
</feature>
<dbReference type="InterPro" id="IPR041340">
    <property type="entry name" value="PIK3AP1_TIR"/>
</dbReference>
<evidence type="ECO:0000256" key="7">
    <source>
        <dbReference type="ARBA" id="ARBA00069696"/>
    </source>
</evidence>
<feature type="region of interest" description="Disordered" evidence="8">
    <location>
        <begin position="414"/>
        <end position="475"/>
    </location>
</feature>
<keyword evidence="2" id="KW-0677">Repeat</keyword>
<dbReference type="GO" id="GO:0005102">
    <property type="term" value="F:signaling receptor binding"/>
    <property type="evidence" value="ECO:0007669"/>
    <property type="project" value="TreeGrafter"/>
</dbReference>
<dbReference type="GO" id="GO:0051898">
    <property type="term" value="P:negative regulation of phosphatidylinositol 3-kinase/protein kinase B signal transduction"/>
    <property type="evidence" value="ECO:0007669"/>
    <property type="project" value="TreeGrafter"/>
</dbReference>
<dbReference type="Gene3D" id="3.40.50.10140">
    <property type="entry name" value="Toll/interleukin-1 receptor homology (TIR) domain"/>
    <property type="match status" value="1"/>
</dbReference>
<dbReference type="PROSITE" id="PS51376">
    <property type="entry name" value="DBB"/>
    <property type="match status" value="1"/>
</dbReference>
<comment type="subunit">
    <text evidence="6">Interacts with LYN, ITPR1 and ITPR2.</text>
</comment>